<feature type="transmembrane region" description="Helical" evidence="1">
    <location>
        <begin position="67"/>
        <end position="84"/>
    </location>
</feature>
<proteinExistence type="predicted"/>
<evidence type="ECO:0000256" key="1">
    <source>
        <dbReference type="SAM" id="Phobius"/>
    </source>
</evidence>
<feature type="transmembrane region" description="Helical" evidence="1">
    <location>
        <begin position="166"/>
        <end position="186"/>
    </location>
</feature>
<keyword evidence="1" id="KW-0472">Membrane</keyword>
<dbReference type="Proteomes" id="UP000616724">
    <property type="component" value="Unassembled WGS sequence"/>
</dbReference>
<keyword evidence="1" id="KW-1133">Transmembrane helix</keyword>
<feature type="transmembrane region" description="Helical" evidence="1">
    <location>
        <begin position="206"/>
        <end position="226"/>
    </location>
</feature>
<dbReference type="RefSeq" id="WP_203888660.1">
    <property type="nucleotide sequence ID" value="NZ_BOOH01000002.1"/>
</dbReference>
<gene>
    <name evidence="2" type="ORF">Plo01_03340</name>
</gene>
<dbReference type="AlphaFoldDB" id="A0A8J3RFT9"/>
<feature type="transmembrane region" description="Helical" evidence="1">
    <location>
        <begin position="96"/>
        <end position="122"/>
    </location>
</feature>
<keyword evidence="3" id="KW-1185">Reference proteome</keyword>
<dbReference type="EMBL" id="BOOH01000002">
    <property type="protein sequence ID" value="GIH73905.1"/>
    <property type="molecule type" value="Genomic_DNA"/>
</dbReference>
<keyword evidence="1" id="KW-0812">Transmembrane</keyword>
<name>A0A8J3RFT9_9ACTN</name>
<sequence length="241" mass="24597">MTQHASDIGEAPAGLGAETLDAIRRSVGTRSRRWLLAITLLLGLLAAAAVTAGVRPADRTFAALSEPVQMLMSVTVPFLGALLANDLRRAPRTPRLAPTLLAAALLAAGAGVFGVLACAGALAVASPATAQDPWSHAGTVAAGGVLVQVVAQLVGTGLGLLMRSPVVASLASVALPLGLWAALGGVDVLRPAQEWLTPYAAAQNLLSGRMSAVMWAQWLVVLLVWGRGLNAAGMARLTRIV</sequence>
<evidence type="ECO:0000313" key="3">
    <source>
        <dbReference type="Proteomes" id="UP000616724"/>
    </source>
</evidence>
<comment type="caution">
    <text evidence="2">The sequence shown here is derived from an EMBL/GenBank/DDBJ whole genome shotgun (WGS) entry which is preliminary data.</text>
</comment>
<reference evidence="2 3" key="1">
    <citation type="submission" date="2021-01" db="EMBL/GenBank/DDBJ databases">
        <title>Whole genome shotgun sequence of Planobispora longispora NBRC 13918.</title>
        <authorList>
            <person name="Komaki H."/>
            <person name="Tamura T."/>
        </authorList>
    </citation>
    <scope>NUCLEOTIDE SEQUENCE [LARGE SCALE GENOMIC DNA]</scope>
    <source>
        <strain evidence="2 3">NBRC 13918</strain>
    </source>
</reference>
<accession>A0A8J3RFT9</accession>
<evidence type="ECO:0000313" key="2">
    <source>
        <dbReference type="EMBL" id="GIH73905.1"/>
    </source>
</evidence>
<feature type="transmembrane region" description="Helical" evidence="1">
    <location>
        <begin position="34"/>
        <end position="55"/>
    </location>
</feature>
<organism evidence="2 3">
    <name type="scientific">Planobispora longispora</name>
    <dbReference type="NCBI Taxonomy" id="28887"/>
    <lineage>
        <taxon>Bacteria</taxon>
        <taxon>Bacillati</taxon>
        <taxon>Actinomycetota</taxon>
        <taxon>Actinomycetes</taxon>
        <taxon>Streptosporangiales</taxon>
        <taxon>Streptosporangiaceae</taxon>
        <taxon>Planobispora</taxon>
    </lineage>
</organism>
<protein>
    <submittedName>
        <fullName evidence="2">Uncharacterized protein</fullName>
    </submittedName>
</protein>
<feature type="transmembrane region" description="Helical" evidence="1">
    <location>
        <begin position="134"/>
        <end position="154"/>
    </location>
</feature>